<dbReference type="KEGG" id="mmav:RE476_11915"/>
<dbReference type="RefSeq" id="WP_309307856.1">
    <property type="nucleotide sequence ID" value="NZ_CP133594.1"/>
</dbReference>
<evidence type="ECO:0000313" key="2">
    <source>
        <dbReference type="Proteomes" id="UP001183006"/>
    </source>
</evidence>
<name>A0AA51UF78_9EURY</name>
<dbReference type="AlphaFoldDB" id="A0AA51UF78"/>
<organism evidence="1 2">
    <name type="scientific">Methanolobus mangrovi</name>
    <dbReference type="NCBI Taxonomy" id="3072977"/>
    <lineage>
        <taxon>Archaea</taxon>
        <taxon>Methanobacteriati</taxon>
        <taxon>Methanobacteriota</taxon>
        <taxon>Stenosarchaea group</taxon>
        <taxon>Methanomicrobia</taxon>
        <taxon>Methanosarcinales</taxon>
        <taxon>Methanosarcinaceae</taxon>
        <taxon>Methanolobus</taxon>
    </lineage>
</organism>
<dbReference type="Pfam" id="PF08979">
    <property type="entry name" value="DUF1894"/>
    <property type="match status" value="1"/>
</dbReference>
<sequence length="92" mass="10290">MACINDIPFEILIKGATPAQCEKLIQERSDKVYHVTGGYRIRGVALMGDNVPVGVKGDEVFFQFIKPCFGLFVLRVPDATDIAEQLEKDFKK</sequence>
<reference evidence="1" key="1">
    <citation type="submission" date="2023-08" db="EMBL/GenBank/DDBJ databases">
        <title>Methanolobus mangrovi sp. nov. and Methanolobus sediminis sp. nov, two novel methylotrophic methanogens isolated from mangrove sediments in China.</title>
        <authorList>
            <person name="Zhou J."/>
        </authorList>
    </citation>
    <scope>NUCLEOTIDE SEQUENCE</scope>
    <source>
        <strain evidence="1">FTZ2</strain>
    </source>
</reference>
<gene>
    <name evidence="1" type="ORF">RE476_11915</name>
</gene>
<dbReference type="EMBL" id="CP133594">
    <property type="protein sequence ID" value="WMW22063.1"/>
    <property type="molecule type" value="Genomic_DNA"/>
</dbReference>
<keyword evidence="2" id="KW-1185">Reference proteome</keyword>
<dbReference type="InterPro" id="IPR012031">
    <property type="entry name" value="MTH0776-like"/>
</dbReference>
<protein>
    <submittedName>
        <fullName evidence="1">DUF1894 domain-containing protein</fullName>
    </submittedName>
</protein>
<evidence type="ECO:0000313" key="1">
    <source>
        <dbReference type="EMBL" id="WMW22063.1"/>
    </source>
</evidence>
<accession>A0AA51UF78</accession>
<dbReference type="Proteomes" id="UP001183006">
    <property type="component" value="Chromosome"/>
</dbReference>
<proteinExistence type="predicted"/>
<dbReference type="GeneID" id="84230858"/>